<proteinExistence type="inferred from homology"/>
<evidence type="ECO:0000259" key="9">
    <source>
        <dbReference type="Pfam" id="PF01435"/>
    </source>
</evidence>
<feature type="repeat" description="TPR" evidence="6">
    <location>
        <begin position="373"/>
        <end position="406"/>
    </location>
</feature>
<dbReference type="PROSITE" id="PS50005">
    <property type="entry name" value="TPR"/>
    <property type="match status" value="2"/>
</dbReference>
<comment type="cofactor">
    <cofactor evidence="7">
        <name>Zn(2+)</name>
        <dbReference type="ChEBI" id="CHEBI:29105"/>
    </cofactor>
    <text evidence="7">Binds 1 zinc ion per subunit.</text>
</comment>
<keyword evidence="3 7" id="KW-0378">Hydrolase</keyword>
<evidence type="ECO:0000256" key="8">
    <source>
        <dbReference type="SAM" id="SignalP"/>
    </source>
</evidence>
<comment type="caution">
    <text evidence="10">The sequence shown here is derived from an EMBL/GenBank/DDBJ whole genome shotgun (WGS) entry which is preliminary data.</text>
</comment>
<dbReference type="Pfam" id="PF01435">
    <property type="entry name" value="Peptidase_M48"/>
    <property type="match status" value="1"/>
</dbReference>
<gene>
    <name evidence="10" type="ORF">ENN04_00345</name>
</gene>
<feature type="repeat" description="TPR" evidence="6">
    <location>
        <begin position="339"/>
        <end position="372"/>
    </location>
</feature>
<dbReference type="PANTHER" id="PTHR22726">
    <property type="entry name" value="METALLOENDOPEPTIDASE OMA1"/>
    <property type="match status" value="1"/>
</dbReference>
<evidence type="ECO:0000256" key="4">
    <source>
        <dbReference type="ARBA" id="ARBA00022833"/>
    </source>
</evidence>
<dbReference type="InterPro" id="IPR001915">
    <property type="entry name" value="Peptidase_M48"/>
</dbReference>
<dbReference type="PROSITE" id="PS51257">
    <property type="entry name" value="PROKAR_LIPOPROTEIN"/>
    <property type="match status" value="1"/>
</dbReference>
<reference evidence="10" key="1">
    <citation type="journal article" date="2020" name="mSystems">
        <title>Genome- and Community-Level Interaction Insights into Carbon Utilization and Element Cycling Functions of Hydrothermarchaeota in Hydrothermal Sediment.</title>
        <authorList>
            <person name="Zhou Z."/>
            <person name="Liu Y."/>
            <person name="Xu W."/>
            <person name="Pan J."/>
            <person name="Luo Z.H."/>
            <person name="Li M."/>
        </authorList>
    </citation>
    <scope>NUCLEOTIDE SEQUENCE [LARGE SCALE GENOMIC DNA]</scope>
    <source>
        <strain evidence="10">SpSt-114</strain>
    </source>
</reference>
<keyword evidence="8" id="KW-0732">Signal</keyword>
<dbReference type="SMART" id="SM00028">
    <property type="entry name" value="TPR"/>
    <property type="match status" value="3"/>
</dbReference>
<dbReference type="AlphaFoldDB" id="A0A7C5SVI8"/>
<evidence type="ECO:0000256" key="2">
    <source>
        <dbReference type="ARBA" id="ARBA00022723"/>
    </source>
</evidence>
<feature type="chain" id="PRO_5028047913" evidence="8">
    <location>
        <begin position="26"/>
        <end position="420"/>
    </location>
</feature>
<accession>A0A7C5SVI8</accession>
<dbReference type="GO" id="GO:0004222">
    <property type="term" value="F:metalloendopeptidase activity"/>
    <property type="evidence" value="ECO:0007669"/>
    <property type="project" value="InterPro"/>
</dbReference>
<sequence length="420" mass="48424">MGKIKQKLKRLFLITFIFLLGCATATNSGFTLLPESQEIEIGKSYVPIAIEEFDGIYPEREVQNYITQLGNRIARVTYRNLPYRFYLVNSEQINAFALPGGPVFITRGLLLKLENESELVGVLAHELGHINARHHARFLEKMTALNILLNIGAIVVADKPYGHALIQFGQIGGQLLALKFSRDQEREADRLGVEFAVKSGYDPRGLIEVFEMFERLEKTRPPEWLSTHPLPETRIVENTRFINSLSLSGPLIKDSEDFQKVRAQLLKTQPSFEEFYRGKKLYKEGKRTLAKEHFTRAINLWDKNYMAMVYLTFINLDEGNIGTAYNLATRAHHLVPNVFSTNYTLGIVHFRRGEHRESINFLETARQLIPDYPDVYYYLGRNWEALGNRQKAVENYKVAIELSGGKRPWERDARERLQRL</sequence>
<dbReference type="InterPro" id="IPR011990">
    <property type="entry name" value="TPR-like_helical_dom_sf"/>
</dbReference>
<dbReference type="SUPFAM" id="SSF48452">
    <property type="entry name" value="TPR-like"/>
    <property type="match status" value="1"/>
</dbReference>
<evidence type="ECO:0000256" key="5">
    <source>
        <dbReference type="ARBA" id="ARBA00023049"/>
    </source>
</evidence>
<organism evidence="10">
    <name type="scientific">Thermocrinis ruber</name>
    <dbReference type="NCBI Taxonomy" id="75906"/>
    <lineage>
        <taxon>Bacteria</taxon>
        <taxon>Pseudomonadati</taxon>
        <taxon>Aquificota</taxon>
        <taxon>Aquificia</taxon>
        <taxon>Aquificales</taxon>
        <taxon>Aquificaceae</taxon>
        <taxon>Thermocrinis</taxon>
    </lineage>
</organism>
<keyword evidence="2" id="KW-0479">Metal-binding</keyword>
<evidence type="ECO:0000256" key="1">
    <source>
        <dbReference type="ARBA" id="ARBA00022670"/>
    </source>
</evidence>
<comment type="similarity">
    <text evidence="7">Belongs to the peptidase M48 family.</text>
</comment>
<name>A0A7C5SVI8_9AQUI</name>
<keyword evidence="5 7" id="KW-0482">Metalloprotease</keyword>
<feature type="domain" description="Peptidase M48" evidence="9">
    <location>
        <begin position="63"/>
        <end position="235"/>
    </location>
</feature>
<dbReference type="GO" id="GO:0016020">
    <property type="term" value="C:membrane"/>
    <property type="evidence" value="ECO:0007669"/>
    <property type="project" value="TreeGrafter"/>
</dbReference>
<dbReference type="Gene3D" id="3.30.2010.10">
    <property type="entry name" value="Metalloproteases ('zincins'), catalytic domain"/>
    <property type="match status" value="1"/>
</dbReference>
<dbReference type="GO" id="GO:0051603">
    <property type="term" value="P:proteolysis involved in protein catabolic process"/>
    <property type="evidence" value="ECO:0007669"/>
    <property type="project" value="TreeGrafter"/>
</dbReference>
<evidence type="ECO:0000256" key="6">
    <source>
        <dbReference type="PROSITE-ProRule" id="PRU00339"/>
    </source>
</evidence>
<dbReference type="CDD" id="cd07333">
    <property type="entry name" value="M48C_bepA_like"/>
    <property type="match status" value="1"/>
</dbReference>
<keyword evidence="1 7" id="KW-0645">Protease</keyword>
<keyword evidence="6" id="KW-0802">TPR repeat</keyword>
<evidence type="ECO:0000256" key="7">
    <source>
        <dbReference type="RuleBase" id="RU003983"/>
    </source>
</evidence>
<dbReference type="Gene3D" id="1.25.40.10">
    <property type="entry name" value="Tetratricopeptide repeat domain"/>
    <property type="match status" value="1"/>
</dbReference>
<dbReference type="GO" id="GO:0046872">
    <property type="term" value="F:metal ion binding"/>
    <property type="evidence" value="ECO:0007669"/>
    <property type="project" value="UniProtKB-KW"/>
</dbReference>
<keyword evidence="4 7" id="KW-0862">Zinc</keyword>
<dbReference type="InterPro" id="IPR019734">
    <property type="entry name" value="TPR_rpt"/>
</dbReference>
<protein>
    <submittedName>
        <fullName evidence="10">M48 family peptidase</fullName>
    </submittedName>
</protein>
<dbReference type="PANTHER" id="PTHR22726:SF1">
    <property type="entry name" value="METALLOENDOPEPTIDASE OMA1, MITOCHONDRIAL"/>
    <property type="match status" value="1"/>
</dbReference>
<evidence type="ECO:0000256" key="3">
    <source>
        <dbReference type="ARBA" id="ARBA00022801"/>
    </source>
</evidence>
<dbReference type="InterPro" id="IPR051156">
    <property type="entry name" value="Mito/Outer_Membr_Metalloprot"/>
</dbReference>
<dbReference type="EMBL" id="DSAC01000005">
    <property type="protein sequence ID" value="HHO73081.1"/>
    <property type="molecule type" value="Genomic_DNA"/>
</dbReference>
<evidence type="ECO:0000313" key="10">
    <source>
        <dbReference type="EMBL" id="HHO73081.1"/>
    </source>
</evidence>
<feature type="signal peptide" evidence="8">
    <location>
        <begin position="1"/>
        <end position="25"/>
    </location>
</feature>